<evidence type="ECO:0000313" key="2">
    <source>
        <dbReference type="EMBL" id="MEW9309938.1"/>
    </source>
</evidence>
<comment type="caution">
    <text evidence="2">The sequence shown here is derived from an EMBL/GenBank/DDBJ whole genome shotgun (WGS) entry which is preliminary data.</text>
</comment>
<proteinExistence type="predicted"/>
<feature type="compositionally biased region" description="Gly residues" evidence="1">
    <location>
        <begin position="116"/>
        <end position="134"/>
    </location>
</feature>
<organism evidence="2 3">
    <name type="scientific">Labrys neptuniae</name>
    <dbReference type="NCBI Taxonomy" id="376174"/>
    <lineage>
        <taxon>Bacteria</taxon>
        <taxon>Pseudomonadati</taxon>
        <taxon>Pseudomonadota</taxon>
        <taxon>Alphaproteobacteria</taxon>
        <taxon>Hyphomicrobiales</taxon>
        <taxon>Xanthobacteraceae</taxon>
        <taxon>Labrys</taxon>
    </lineage>
</organism>
<sequence>MSRDFSQHFWSVFREASSQTGPAPSAGEQSSVWNAAAYGRTAGVGDHGTHFVYEPARGSSGASPWFGEARAQPASTPASEALHSFFDGWINTLASWTQSGSATIGPHHDPFQGGFLASGGGSEPTHGGWGSSSR</sequence>
<evidence type="ECO:0000256" key="1">
    <source>
        <dbReference type="SAM" id="MobiDB-lite"/>
    </source>
</evidence>
<feature type="region of interest" description="Disordered" evidence="1">
    <location>
        <begin position="104"/>
        <end position="134"/>
    </location>
</feature>
<protein>
    <submittedName>
        <fullName evidence="2">Uncharacterized protein</fullName>
    </submittedName>
</protein>
<accession>A0ABV3PXU0</accession>
<dbReference type="EMBL" id="JBFNQD010000019">
    <property type="protein sequence ID" value="MEW9309938.1"/>
    <property type="molecule type" value="Genomic_DNA"/>
</dbReference>
<gene>
    <name evidence="2" type="ORF">ABXS05_30625</name>
</gene>
<reference evidence="2 3" key="1">
    <citation type="submission" date="2024-07" db="EMBL/GenBank/DDBJ databases">
        <title>Description of Labrys sedimenti sp. nov., isolated from a diclofenac-degrading enrichment culture.</title>
        <authorList>
            <person name="Tancsics A."/>
            <person name="Csepanyi A."/>
        </authorList>
    </citation>
    <scope>NUCLEOTIDE SEQUENCE [LARGE SCALE GENOMIC DNA]</scope>
    <source>
        <strain evidence="2 3">LMG 23578</strain>
    </source>
</reference>
<keyword evidence="3" id="KW-1185">Reference proteome</keyword>
<evidence type="ECO:0000313" key="3">
    <source>
        <dbReference type="Proteomes" id="UP001555786"/>
    </source>
</evidence>
<dbReference type="Proteomes" id="UP001555786">
    <property type="component" value="Unassembled WGS sequence"/>
</dbReference>
<dbReference type="RefSeq" id="WP_367626509.1">
    <property type="nucleotide sequence ID" value="NZ_JBFNQD010000019.1"/>
</dbReference>
<name>A0ABV3PXU0_9HYPH</name>